<dbReference type="PROSITE" id="PS51257">
    <property type="entry name" value="PROKAR_LIPOPROTEIN"/>
    <property type="match status" value="1"/>
</dbReference>
<keyword evidence="2" id="KW-1185">Reference proteome</keyword>
<evidence type="ECO:0000313" key="2">
    <source>
        <dbReference type="Proteomes" id="UP000610456"/>
    </source>
</evidence>
<evidence type="ECO:0000313" key="1">
    <source>
        <dbReference type="EMBL" id="GHA23802.1"/>
    </source>
</evidence>
<accession>A0A918S498</accession>
<reference evidence="1" key="2">
    <citation type="submission" date="2020-09" db="EMBL/GenBank/DDBJ databases">
        <authorList>
            <person name="Sun Q."/>
            <person name="Kim S."/>
        </authorList>
    </citation>
    <scope>NUCLEOTIDE SEQUENCE</scope>
    <source>
        <strain evidence="1">KCTC 12719</strain>
    </source>
</reference>
<organism evidence="1 2">
    <name type="scientific">Salinimicrobium marinum</name>
    <dbReference type="NCBI Taxonomy" id="680283"/>
    <lineage>
        <taxon>Bacteria</taxon>
        <taxon>Pseudomonadati</taxon>
        <taxon>Bacteroidota</taxon>
        <taxon>Flavobacteriia</taxon>
        <taxon>Flavobacteriales</taxon>
        <taxon>Flavobacteriaceae</taxon>
        <taxon>Salinimicrobium</taxon>
    </lineage>
</organism>
<protein>
    <submittedName>
        <fullName evidence="1">Uncharacterized protein</fullName>
    </submittedName>
</protein>
<gene>
    <name evidence="1" type="ORF">GCM10007103_01150</name>
</gene>
<reference evidence="1" key="1">
    <citation type="journal article" date="2014" name="Int. J. Syst. Evol. Microbiol.">
        <title>Complete genome sequence of Corynebacterium casei LMG S-19264T (=DSM 44701T), isolated from a smear-ripened cheese.</title>
        <authorList>
            <consortium name="US DOE Joint Genome Institute (JGI-PGF)"/>
            <person name="Walter F."/>
            <person name="Albersmeier A."/>
            <person name="Kalinowski J."/>
            <person name="Ruckert C."/>
        </authorList>
    </citation>
    <scope>NUCLEOTIDE SEQUENCE</scope>
    <source>
        <strain evidence="1">KCTC 12719</strain>
    </source>
</reference>
<dbReference type="RefSeq" id="WP_189602682.1">
    <property type="nucleotide sequence ID" value="NZ_BMXB01000001.1"/>
</dbReference>
<name>A0A918S498_9FLAO</name>
<comment type="caution">
    <text evidence="1">The sequence shown here is derived from an EMBL/GenBank/DDBJ whole genome shotgun (WGS) entry which is preliminary data.</text>
</comment>
<dbReference type="Proteomes" id="UP000610456">
    <property type="component" value="Unassembled WGS sequence"/>
</dbReference>
<proteinExistence type="predicted"/>
<dbReference type="AlphaFoldDB" id="A0A918S498"/>
<dbReference type="EMBL" id="BMXB01000001">
    <property type="protein sequence ID" value="GHA23802.1"/>
    <property type="molecule type" value="Genomic_DNA"/>
</dbReference>
<sequence>MKRKHFYFSGIFFLGLILCVFTGCSKDRDDEVSLLGEWVEESPVEGRTELYFYSANRVTMTTEGVVGDYTYRIVEESITLISDEESQGGGTEFYFRQINEDTFQIGNLHPSTPEDEPTFMIFVRKGNVTGDTDEA</sequence>